<dbReference type="EMBL" id="QGNW01000692">
    <property type="protein sequence ID" value="RVW65140.1"/>
    <property type="molecule type" value="Genomic_DNA"/>
</dbReference>
<dbReference type="PANTHER" id="PTHR11439">
    <property type="entry name" value="GAG-POL-RELATED RETROTRANSPOSON"/>
    <property type="match status" value="1"/>
</dbReference>
<dbReference type="CDD" id="cd09272">
    <property type="entry name" value="RNase_HI_RT_Ty1"/>
    <property type="match status" value="1"/>
</dbReference>
<gene>
    <name evidence="1" type="primary">GIP_306</name>
    <name evidence="1" type="ORF">CK203_035788</name>
</gene>
<proteinExistence type="predicted"/>
<organism evidence="1 2">
    <name type="scientific">Vitis vinifera</name>
    <name type="common">Grape</name>
    <dbReference type="NCBI Taxonomy" id="29760"/>
    <lineage>
        <taxon>Eukaryota</taxon>
        <taxon>Viridiplantae</taxon>
        <taxon>Streptophyta</taxon>
        <taxon>Embryophyta</taxon>
        <taxon>Tracheophyta</taxon>
        <taxon>Spermatophyta</taxon>
        <taxon>Magnoliopsida</taxon>
        <taxon>eudicotyledons</taxon>
        <taxon>Gunneridae</taxon>
        <taxon>Pentapetalae</taxon>
        <taxon>rosids</taxon>
        <taxon>Vitales</taxon>
        <taxon>Vitaceae</taxon>
        <taxon>Viteae</taxon>
        <taxon>Vitis</taxon>
    </lineage>
</organism>
<dbReference type="Proteomes" id="UP000288805">
    <property type="component" value="Unassembled WGS sequence"/>
</dbReference>
<comment type="caution">
    <text evidence="1">The sequence shown here is derived from an EMBL/GenBank/DDBJ whole genome shotgun (WGS) entry which is preliminary data.</text>
</comment>
<sequence length="136" mass="15777">MKQEQYRILKYMDADWAASVDNRRSTFGYCTFVWGNLVTWRSKKQNAMARSNVEVEYRAVSQAAINISHNPVHHDRMKHIEVNHHFIKEKLEEGTICITYIPFAQQAANLLTKALTRPAFEKLQDKLGLLNIFVPA</sequence>
<evidence type="ECO:0000313" key="1">
    <source>
        <dbReference type="EMBL" id="RVW65140.1"/>
    </source>
</evidence>
<dbReference type="PANTHER" id="PTHR11439:SF440">
    <property type="entry name" value="INTEGRASE CATALYTIC DOMAIN-CONTAINING PROTEIN"/>
    <property type="match status" value="1"/>
</dbReference>
<protein>
    <submittedName>
        <fullName evidence="1">Copia protein</fullName>
    </submittedName>
</protein>
<reference evidence="1 2" key="1">
    <citation type="journal article" date="2018" name="PLoS Genet.">
        <title>Population sequencing reveals clonal diversity and ancestral inbreeding in the grapevine cultivar Chardonnay.</title>
        <authorList>
            <person name="Roach M.J."/>
            <person name="Johnson D.L."/>
            <person name="Bohlmann J."/>
            <person name="van Vuuren H.J."/>
            <person name="Jones S.J."/>
            <person name="Pretorius I.S."/>
            <person name="Schmidt S.A."/>
            <person name="Borneman A.R."/>
        </authorList>
    </citation>
    <scope>NUCLEOTIDE SEQUENCE [LARGE SCALE GENOMIC DNA]</scope>
    <source>
        <strain evidence="2">cv. Chardonnay</strain>
        <tissue evidence="1">Leaf</tissue>
    </source>
</reference>
<evidence type="ECO:0000313" key="2">
    <source>
        <dbReference type="Proteomes" id="UP000288805"/>
    </source>
</evidence>
<accession>A0A438FYU2</accession>
<dbReference type="AlphaFoldDB" id="A0A438FYU2"/>
<name>A0A438FYU2_VITVI</name>